<dbReference type="EMBL" id="KZ613487">
    <property type="protein sequence ID" value="PMD19939.1"/>
    <property type="molecule type" value="Genomic_DNA"/>
</dbReference>
<keyword evidence="2" id="KW-1185">Reference proteome</keyword>
<dbReference type="AlphaFoldDB" id="A0A2J6Q0W7"/>
<evidence type="ECO:0000313" key="1">
    <source>
        <dbReference type="EMBL" id="PMD19939.1"/>
    </source>
</evidence>
<proteinExistence type="predicted"/>
<sequence length="68" mass="7794">MCKYTKNYYIYTSCVDPGAHYFALSYDGNADERCPRAPHERYIVVEGVCLLCNSCQSLRSCRAWTWGG</sequence>
<dbReference type="OrthoDB" id="3443409at2759"/>
<organism evidence="1 2">
    <name type="scientific">Hyaloscypha hepaticicola</name>
    <dbReference type="NCBI Taxonomy" id="2082293"/>
    <lineage>
        <taxon>Eukaryota</taxon>
        <taxon>Fungi</taxon>
        <taxon>Dikarya</taxon>
        <taxon>Ascomycota</taxon>
        <taxon>Pezizomycotina</taxon>
        <taxon>Leotiomycetes</taxon>
        <taxon>Helotiales</taxon>
        <taxon>Hyaloscyphaceae</taxon>
        <taxon>Hyaloscypha</taxon>
    </lineage>
</organism>
<reference evidence="1 2" key="1">
    <citation type="submission" date="2016-05" db="EMBL/GenBank/DDBJ databases">
        <title>A degradative enzymes factory behind the ericoid mycorrhizal symbiosis.</title>
        <authorList>
            <consortium name="DOE Joint Genome Institute"/>
            <person name="Martino E."/>
            <person name="Morin E."/>
            <person name="Grelet G."/>
            <person name="Kuo A."/>
            <person name="Kohler A."/>
            <person name="Daghino S."/>
            <person name="Barry K."/>
            <person name="Choi C."/>
            <person name="Cichocki N."/>
            <person name="Clum A."/>
            <person name="Copeland A."/>
            <person name="Hainaut M."/>
            <person name="Haridas S."/>
            <person name="Labutti K."/>
            <person name="Lindquist E."/>
            <person name="Lipzen A."/>
            <person name="Khouja H.-R."/>
            <person name="Murat C."/>
            <person name="Ohm R."/>
            <person name="Olson A."/>
            <person name="Spatafora J."/>
            <person name="Veneault-Fourrey C."/>
            <person name="Henrissat B."/>
            <person name="Grigoriev I."/>
            <person name="Martin F."/>
            <person name="Perotto S."/>
        </authorList>
    </citation>
    <scope>NUCLEOTIDE SEQUENCE [LARGE SCALE GENOMIC DNA]</scope>
    <source>
        <strain evidence="1 2">UAMH 7357</strain>
    </source>
</reference>
<gene>
    <name evidence="1" type="ORF">NA56DRAFT_574713</name>
</gene>
<protein>
    <submittedName>
        <fullName evidence="1">Uncharacterized protein</fullName>
    </submittedName>
</protein>
<evidence type="ECO:0000313" key="2">
    <source>
        <dbReference type="Proteomes" id="UP000235672"/>
    </source>
</evidence>
<dbReference type="Proteomes" id="UP000235672">
    <property type="component" value="Unassembled WGS sequence"/>
</dbReference>
<name>A0A2J6Q0W7_9HELO</name>
<accession>A0A2J6Q0W7</accession>